<dbReference type="InterPro" id="IPR011990">
    <property type="entry name" value="TPR-like_helical_dom_sf"/>
</dbReference>
<accession>A0A4P9Y4L6</accession>
<dbReference type="OrthoDB" id="2105688at2759"/>
<dbReference type="PANTHER" id="PTHR47447:SF17">
    <property type="entry name" value="OS12G0638900 PROTEIN"/>
    <property type="match status" value="1"/>
</dbReference>
<evidence type="ECO:0000313" key="3">
    <source>
        <dbReference type="Proteomes" id="UP000267251"/>
    </source>
</evidence>
<dbReference type="PANTHER" id="PTHR47447">
    <property type="entry name" value="OS03G0856100 PROTEIN"/>
    <property type="match status" value="1"/>
</dbReference>
<evidence type="ECO:0008006" key="4">
    <source>
        <dbReference type="Google" id="ProtNLM"/>
    </source>
</evidence>
<gene>
    <name evidence="2" type="ORF">BJ684DRAFT_15727</name>
</gene>
<keyword evidence="1" id="KW-0677">Repeat</keyword>
<dbReference type="Proteomes" id="UP000267251">
    <property type="component" value="Unassembled WGS sequence"/>
</dbReference>
<organism evidence="2 3">
    <name type="scientific">Piptocephalis cylindrospora</name>
    <dbReference type="NCBI Taxonomy" id="1907219"/>
    <lineage>
        <taxon>Eukaryota</taxon>
        <taxon>Fungi</taxon>
        <taxon>Fungi incertae sedis</taxon>
        <taxon>Zoopagomycota</taxon>
        <taxon>Zoopagomycotina</taxon>
        <taxon>Zoopagomycetes</taxon>
        <taxon>Zoopagales</taxon>
        <taxon>Piptocephalidaceae</taxon>
        <taxon>Piptocephalis</taxon>
    </lineage>
</organism>
<protein>
    <recommendedName>
        <fullName evidence="4">Pentacotripeptide-repeat region of PRORP domain-containing protein</fullName>
    </recommendedName>
</protein>
<reference evidence="3" key="1">
    <citation type="journal article" date="2018" name="Nat. Microbiol.">
        <title>Leveraging single-cell genomics to expand the fungal tree of life.</title>
        <authorList>
            <person name="Ahrendt S.R."/>
            <person name="Quandt C.A."/>
            <person name="Ciobanu D."/>
            <person name="Clum A."/>
            <person name="Salamov A."/>
            <person name="Andreopoulos B."/>
            <person name="Cheng J.F."/>
            <person name="Woyke T."/>
            <person name="Pelin A."/>
            <person name="Henrissat B."/>
            <person name="Reynolds N.K."/>
            <person name="Benny G.L."/>
            <person name="Smith M.E."/>
            <person name="James T.Y."/>
            <person name="Grigoriev I.V."/>
        </authorList>
    </citation>
    <scope>NUCLEOTIDE SEQUENCE [LARGE SCALE GENOMIC DNA]</scope>
</reference>
<dbReference type="Gene3D" id="1.25.40.10">
    <property type="entry name" value="Tetratricopeptide repeat domain"/>
    <property type="match status" value="1"/>
</dbReference>
<sequence length="223" mass="25527">MSVFAEVERTSHQILDTIKPSTRLMNQVLLAYSALPLPDYFGARQTFFTYLETGVNPDRWSYGHLGGAAARRGMVKELKSLVRERAWIGIQPDTQMYTSLIHAHSRRRHTRGMLRAIHECQAQGLIPSSNMWLELVRGLARCDQLTTALESVERLGKGTGPEAWKYILALSRSYSRPDLEARVLRRMTQYGWDIPESIRIGDKREGSLNALVWMARERRAILD</sequence>
<evidence type="ECO:0000256" key="1">
    <source>
        <dbReference type="ARBA" id="ARBA00022737"/>
    </source>
</evidence>
<proteinExistence type="predicted"/>
<evidence type="ECO:0000313" key="2">
    <source>
        <dbReference type="EMBL" id="RKP13916.1"/>
    </source>
</evidence>
<keyword evidence="3" id="KW-1185">Reference proteome</keyword>
<dbReference type="AlphaFoldDB" id="A0A4P9Y4L6"/>
<dbReference type="EMBL" id="KZ987920">
    <property type="protein sequence ID" value="RKP13916.1"/>
    <property type="molecule type" value="Genomic_DNA"/>
</dbReference>
<name>A0A4P9Y4L6_9FUNG</name>